<dbReference type="PATRIC" id="fig|927704.6.peg.3030"/>
<dbReference type="HOGENOM" id="CLU_2070095_0_0_9"/>
<dbReference type="InterPro" id="IPR005119">
    <property type="entry name" value="LysR_subst-bd"/>
</dbReference>
<dbReference type="AlphaFoldDB" id="I0GVX8"/>
<protein>
    <recommendedName>
        <fullName evidence="1">LysR substrate-binding domain-containing protein</fullName>
    </recommendedName>
</protein>
<dbReference type="EMBL" id="AP012299">
    <property type="protein sequence ID" value="BAL84915.1"/>
    <property type="molecule type" value="Genomic_DNA"/>
</dbReference>
<proteinExistence type="predicted"/>
<name>I0GVX8_SELRL</name>
<dbReference type="KEGG" id="sri:SELR_pSRC101080"/>
<dbReference type="RefSeq" id="WP_014431126.1">
    <property type="nucleotide sequence ID" value="NC_017078.1"/>
</dbReference>
<keyword evidence="2" id="KW-0614">Plasmid</keyword>
<gene>
    <name evidence="2" type="ordered locus">SELR_pSRC101080</name>
</gene>
<reference evidence="2 3" key="1">
    <citation type="submission" date="2011-10" db="EMBL/GenBank/DDBJ databases">
        <title>Whole genome sequence of Selenomonas ruminantium subsp. lactilytica TAM6421.</title>
        <authorList>
            <person name="Oguchi A."/>
            <person name="Ankai A."/>
            <person name="Kaneko J."/>
            <person name="Yamada-Narita S."/>
            <person name="Fukui S."/>
            <person name="Takahashi M."/>
            <person name="Onodera T."/>
            <person name="Kojima S."/>
            <person name="Fushimi T."/>
            <person name="Abe N."/>
            <person name="Kamio Y."/>
            <person name="Yamazaki S."/>
            <person name="Fujita N."/>
        </authorList>
    </citation>
    <scope>NUCLEOTIDE SEQUENCE [LARGE SCALE GENOMIC DNA]</scope>
    <source>
        <strain evidence="3">NBRC 103574 / TAM6421</strain>
        <plasmid evidence="2 3">pSRC1</plasmid>
    </source>
</reference>
<dbReference type="Gene3D" id="3.40.190.10">
    <property type="entry name" value="Periplasmic binding protein-like II"/>
    <property type="match status" value="2"/>
</dbReference>
<evidence type="ECO:0000313" key="3">
    <source>
        <dbReference type="Proteomes" id="UP000007887"/>
    </source>
</evidence>
<dbReference type="Proteomes" id="UP000007887">
    <property type="component" value="Plasmid pSRC1"/>
</dbReference>
<accession>I0GVX8</accession>
<dbReference type="SUPFAM" id="SSF53850">
    <property type="entry name" value="Periplasmic binding protein-like II"/>
    <property type="match status" value="1"/>
</dbReference>
<evidence type="ECO:0000259" key="1">
    <source>
        <dbReference type="Pfam" id="PF03466"/>
    </source>
</evidence>
<sequence length="119" mass="13379">MAELNKRPLIIYRRFQQVLQEVFDKKQVEPEIYCRNDDARTTILWANAGLGIGIAPLSAVDLAAHEQLHIKIIDEPSLETHIAAVWRRNTNLSRIGKEFLTALCGLNTVAAVDTNQEGK</sequence>
<dbReference type="Pfam" id="PF03466">
    <property type="entry name" value="LysR_substrate"/>
    <property type="match status" value="1"/>
</dbReference>
<geneLocation type="plasmid" evidence="2 3">
    <name>pSRC1</name>
</geneLocation>
<dbReference type="CDD" id="cd05466">
    <property type="entry name" value="PBP2_LTTR_substrate"/>
    <property type="match status" value="1"/>
</dbReference>
<organism evidence="2 3">
    <name type="scientific">Selenomonas ruminantium subsp. lactilytica (strain NBRC 103574 / TAM6421)</name>
    <dbReference type="NCBI Taxonomy" id="927704"/>
    <lineage>
        <taxon>Bacteria</taxon>
        <taxon>Bacillati</taxon>
        <taxon>Bacillota</taxon>
        <taxon>Negativicutes</taxon>
        <taxon>Selenomonadales</taxon>
        <taxon>Selenomonadaceae</taxon>
        <taxon>Selenomonas</taxon>
    </lineage>
</organism>
<dbReference type="OrthoDB" id="9803714at2"/>
<evidence type="ECO:0000313" key="2">
    <source>
        <dbReference type="EMBL" id="BAL84915.1"/>
    </source>
</evidence>
<feature type="domain" description="LysR substrate-binding" evidence="1">
    <location>
        <begin position="2"/>
        <end position="103"/>
    </location>
</feature>